<dbReference type="InterPro" id="IPR003106">
    <property type="entry name" value="Leu_zip_homeo"/>
</dbReference>
<keyword evidence="5 11" id="KW-0804">Transcription</keyword>
<evidence type="ECO:0000256" key="11">
    <source>
        <dbReference type="RuleBase" id="RU369038"/>
    </source>
</evidence>
<dbReference type="GO" id="GO:0045893">
    <property type="term" value="P:positive regulation of DNA-templated transcription"/>
    <property type="evidence" value="ECO:0007669"/>
    <property type="project" value="TreeGrafter"/>
</dbReference>
<comment type="subcellular location">
    <subcellularLocation>
        <location evidence="1 9 10">Nucleus</location>
    </subcellularLocation>
</comment>
<keyword evidence="2 11" id="KW-0805">Transcription regulation</keyword>
<dbReference type="Pfam" id="PF00046">
    <property type="entry name" value="Homeodomain"/>
    <property type="match status" value="1"/>
</dbReference>
<dbReference type="GO" id="GO:0000981">
    <property type="term" value="F:DNA-binding transcription factor activity, RNA polymerase II-specific"/>
    <property type="evidence" value="ECO:0007669"/>
    <property type="project" value="UniProtKB-UniRule"/>
</dbReference>
<feature type="DNA-binding region" description="Homeobox" evidence="9">
    <location>
        <begin position="35"/>
        <end position="94"/>
    </location>
</feature>
<evidence type="ECO:0000256" key="1">
    <source>
        <dbReference type="ARBA" id="ARBA00004123"/>
    </source>
</evidence>
<comment type="similarity">
    <text evidence="7 11">Belongs to the HD-ZIP homeobox family. Class I subfamily.</text>
</comment>
<accession>A0A2N9IS72</accession>
<evidence type="ECO:0000256" key="10">
    <source>
        <dbReference type="RuleBase" id="RU000682"/>
    </source>
</evidence>
<dbReference type="PROSITE" id="PS50071">
    <property type="entry name" value="HOMEOBOX_2"/>
    <property type="match status" value="1"/>
</dbReference>
<dbReference type="PANTHER" id="PTHR24326:SF620">
    <property type="entry name" value="HOMEOBOX-LEUCINE ZIPPER PROTEIN"/>
    <property type="match status" value="1"/>
</dbReference>
<dbReference type="InterPro" id="IPR017970">
    <property type="entry name" value="Homeobox_CS"/>
</dbReference>
<evidence type="ECO:0000256" key="4">
    <source>
        <dbReference type="ARBA" id="ARBA00023155"/>
    </source>
</evidence>
<dbReference type="GO" id="GO:0009737">
    <property type="term" value="P:response to abscisic acid"/>
    <property type="evidence" value="ECO:0007669"/>
    <property type="project" value="UniProtKB-ARBA"/>
</dbReference>
<evidence type="ECO:0000313" key="14">
    <source>
        <dbReference type="EMBL" id="SPD28316.1"/>
    </source>
</evidence>
<dbReference type="AlphaFoldDB" id="A0A2N9IS72"/>
<sequence length="236" mass="27296">MEGKEYMFTPAVPEGRYEIFSCQQPPLTPRKRKNKTKNKRRFSAEQIHLLESTFESETRLEPRKKVQLARELGLQPRQISIWFQNRRARWRSKHIEQEYKTLKDDYDNLASQFESLNKEKQSLLIQLQILGDQLEKACDGNRDIKGLEGNSTVCASDKVNTNEETEAMLSCLQERMERSAVMCTHEDNKNRLGNFGEEGHGPLNMTEQVLGPLASLDKWYSLESCGLLDQLCSSSY</sequence>
<dbReference type="PROSITE" id="PS00027">
    <property type="entry name" value="HOMEOBOX_1"/>
    <property type="match status" value="1"/>
</dbReference>
<feature type="domain" description="Homeobox" evidence="13">
    <location>
        <begin position="33"/>
        <end position="93"/>
    </location>
</feature>
<dbReference type="SUPFAM" id="SSF46689">
    <property type="entry name" value="Homeodomain-like"/>
    <property type="match status" value="1"/>
</dbReference>
<dbReference type="PANTHER" id="PTHR24326">
    <property type="entry name" value="HOMEOBOX-LEUCINE ZIPPER PROTEIN"/>
    <property type="match status" value="1"/>
</dbReference>
<dbReference type="GO" id="GO:0009414">
    <property type="term" value="P:response to water deprivation"/>
    <property type="evidence" value="ECO:0007669"/>
    <property type="project" value="UniProtKB-ARBA"/>
</dbReference>
<dbReference type="Gene3D" id="1.10.10.60">
    <property type="entry name" value="Homeodomain-like"/>
    <property type="match status" value="1"/>
</dbReference>
<dbReference type="GO" id="GO:0000976">
    <property type="term" value="F:transcription cis-regulatory region binding"/>
    <property type="evidence" value="ECO:0007669"/>
    <property type="project" value="UniProtKB-ARBA"/>
</dbReference>
<dbReference type="SMART" id="SM00389">
    <property type="entry name" value="HOX"/>
    <property type="match status" value="1"/>
</dbReference>
<evidence type="ECO:0000256" key="5">
    <source>
        <dbReference type="ARBA" id="ARBA00023163"/>
    </source>
</evidence>
<dbReference type="GO" id="GO:0005634">
    <property type="term" value="C:nucleus"/>
    <property type="evidence" value="ECO:0007669"/>
    <property type="project" value="UniProtKB-SubCell"/>
</dbReference>
<evidence type="ECO:0000256" key="12">
    <source>
        <dbReference type="SAM" id="Coils"/>
    </source>
</evidence>
<dbReference type="EMBL" id="OIVN01006226">
    <property type="protein sequence ID" value="SPD28316.1"/>
    <property type="molecule type" value="Genomic_DNA"/>
</dbReference>
<evidence type="ECO:0000256" key="9">
    <source>
        <dbReference type="PROSITE-ProRule" id="PRU00108"/>
    </source>
</evidence>
<keyword evidence="6 9" id="KW-0539">Nucleus</keyword>
<comment type="function">
    <text evidence="8">Probable transcription activator that may act as growth regulators in response to water deficit.</text>
</comment>
<keyword evidence="12" id="KW-0175">Coiled coil</keyword>
<dbReference type="Pfam" id="PF02183">
    <property type="entry name" value="HALZ"/>
    <property type="match status" value="1"/>
</dbReference>
<evidence type="ECO:0000259" key="13">
    <source>
        <dbReference type="PROSITE" id="PS50071"/>
    </source>
</evidence>
<dbReference type="InterPro" id="IPR045224">
    <property type="entry name" value="HDZip_class_I_plant"/>
</dbReference>
<reference evidence="14" key="1">
    <citation type="submission" date="2018-02" db="EMBL/GenBank/DDBJ databases">
        <authorList>
            <person name="Cohen D.B."/>
            <person name="Kent A.D."/>
        </authorList>
    </citation>
    <scope>NUCLEOTIDE SEQUENCE</scope>
</reference>
<dbReference type="InterPro" id="IPR000047">
    <property type="entry name" value="HTH_motif"/>
</dbReference>
<organism evidence="14">
    <name type="scientific">Fagus sylvatica</name>
    <name type="common">Beechnut</name>
    <dbReference type="NCBI Taxonomy" id="28930"/>
    <lineage>
        <taxon>Eukaryota</taxon>
        <taxon>Viridiplantae</taxon>
        <taxon>Streptophyta</taxon>
        <taxon>Embryophyta</taxon>
        <taxon>Tracheophyta</taxon>
        <taxon>Spermatophyta</taxon>
        <taxon>Magnoliopsida</taxon>
        <taxon>eudicotyledons</taxon>
        <taxon>Gunneridae</taxon>
        <taxon>Pentapetalae</taxon>
        <taxon>rosids</taxon>
        <taxon>fabids</taxon>
        <taxon>Fagales</taxon>
        <taxon>Fagaceae</taxon>
        <taxon>Fagus</taxon>
    </lineage>
</organism>
<comment type="function">
    <text evidence="11">Transcription factor.</text>
</comment>
<keyword evidence="3 9" id="KW-0238">DNA-binding</keyword>
<evidence type="ECO:0000256" key="2">
    <source>
        <dbReference type="ARBA" id="ARBA00023015"/>
    </source>
</evidence>
<dbReference type="InterPro" id="IPR001356">
    <property type="entry name" value="HD"/>
</dbReference>
<dbReference type="CDD" id="cd00086">
    <property type="entry name" value="homeodomain"/>
    <property type="match status" value="1"/>
</dbReference>
<dbReference type="FunFam" id="1.10.10.60:FF:000293">
    <property type="entry name" value="Homeobox-leucine zipper protein ATHB-7"/>
    <property type="match status" value="1"/>
</dbReference>
<feature type="coiled-coil region" evidence="12">
    <location>
        <begin position="92"/>
        <end position="126"/>
    </location>
</feature>
<evidence type="ECO:0000256" key="8">
    <source>
        <dbReference type="ARBA" id="ARBA00058361"/>
    </source>
</evidence>
<evidence type="ECO:0000256" key="7">
    <source>
        <dbReference type="ARBA" id="ARBA00025748"/>
    </source>
</evidence>
<dbReference type="InterPro" id="IPR009057">
    <property type="entry name" value="Homeodomain-like_sf"/>
</dbReference>
<name>A0A2N9IS72_FAGSY</name>
<proteinExistence type="inferred from homology"/>
<evidence type="ECO:0000256" key="6">
    <source>
        <dbReference type="ARBA" id="ARBA00023242"/>
    </source>
</evidence>
<evidence type="ECO:0000256" key="3">
    <source>
        <dbReference type="ARBA" id="ARBA00023125"/>
    </source>
</evidence>
<dbReference type="PRINTS" id="PR00031">
    <property type="entry name" value="HTHREPRESSR"/>
</dbReference>
<keyword evidence="4 9" id="KW-0371">Homeobox</keyword>
<gene>
    <name evidence="14" type="ORF">FSB_LOCUS56198</name>
</gene>
<protein>
    <recommendedName>
        <fullName evidence="11">Homeobox-leucine zipper protein</fullName>
    </recommendedName>
    <alternativeName>
        <fullName evidence="11">HD-ZIP protein</fullName>
    </alternativeName>
    <alternativeName>
        <fullName evidence="11">Homeodomain transcription factor</fullName>
    </alternativeName>
</protein>